<dbReference type="GO" id="GO:0034727">
    <property type="term" value="P:piecemeal microautophagy of the nucleus"/>
    <property type="evidence" value="ECO:0007669"/>
    <property type="project" value="TreeGrafter"/>
</dbReference>
<dbReference type="GO" id="GO:0019786">
    <property type="term" value="F:protein-phosphatidylethanolamide deconjugating activity"/>
    <property type="evidence" value="ECO:0007669"/>
    <property type="project" value="InterPro"/>
</dbReference>
<keyword evidence="5 11" id="KW-0645">Protease</keyword>
<dbReference type="GO" id="GO:0016485">
    <property type="term" value="P:protein processing"/>
    <property type="evidence" value="ECO:0007669"/>
    <property type="project" value="TreeGrafter"/>
</dbReference>
<name>A0A6J8B4V6_MYTCO</name>
<evidence type="ECO:0000256" key="10">
    <source>
        <dbReference type="ARBA" id="ARBA00029362"/>
    </source>
</evidence>
<keyword evidence="15" id="KW-1185">Reference proteome</keyword>
<dbReference type="Proteomes" id="UP000507470">
    <property type="component" value="Unassembled WGS sequence"/>
</dbReference>
<evidence type="ECO:0000256" key="3">
    <source>
        <dbReference type="ARBA" id="ARBA00022448"/>
    </source>
</evidence>
<keyword evidence="9 11" id="KW-0072">Autophagy</keyword>
<evidence type="ECO:0000259" key="13">
    <source>
        <dbReference type="Pfam" id="PF03416"/>
    </source>
</evidence>
<dbReference type="GO" id="GO:0015031">
    <property type="term" value="P:protein transport"/>
    <property type="evidence" value="ECO:0007669"/>
    <property type="project" value="UniProtKB-KW"/>
</dbReference>
<evidence type="ECO:0000313" key="14">
    <source>
        <dbReference type="EMBL" id="CAC5378084.1"/>
    </source>
</evidence>
<comment type="catalytic activity">
    <reaction evidence="10">
        <text>[protein]-C-terminal L-amino acid-glycyl-phosphatidylethanolamide + H2O = [protein]-C-terminal L-amino acid-glycine + a 1,2-diacyl-sn-glycero-3-phosphoethanolamine</text>
        <dbReference type="Rhea" id="RHEA:67548"/>
        <dbReference type="Rhea" id="RHEA-COMP:17323"/>
        <dbReference type="Rhea" id="RHEA-COMP:17324"/>
        <dbReference type="ChEBI" id="CHEBI:15377"/>
        <dbReference type="ChEBI" id="CHEBI:64612"/>
        <dbReference type="ChEBI" id="CHEBI:172940"/>
        <dbReference type="ChEBI" id="CHEBI:172941"/>
    </reaction>
    <physiologicalReaction direction="left-to-right" evidence="10">
        <dbReference type="Rhea" id="RHEA:67549"/>
    </physiologicalReaction>
</comment>
<evidence type="ECO:0000256" key="6">
    <source>
        <dbReference type="ARBA" id="ARBA00022801"/>
    </source>
</evidence>
<sequence>MSCDQCTQTSRWRKTSFDVSVSCSTIIMDLNSSWGIQSKNLSKNRKCSAEVTSLDSWSEAIDDEEVNLKAKSERETGTGQYQKKQAKSKTESQKHLNDLKNRKSLKKTSVVLNPKALHSINNEEHVRWSLDSSPDNYSNETVQNSTLQTLDQIPSTSSNRVSGWSTFSCESDQFNSLDYSSLPLPLNLSLPLPLNRESSGFQSDIMKAQGQSSKLKSKSYQGLSKNLSAEVGSFFAGDEDESDQPRSLPPDLNRSYLWTDDVDQKEKVKNKLMSVWNNMKYGWTLKTKTAFKCDSPIFLLGTCYHIRPSDEEVRPGERKKRPPNVEMFKQDFASQIWFTYRQDFPQIPGTKMTSDCGWGCMLRSGQMMLARAFLTHFLGRDWSVFRQQSREHDTYRRQIIRWFGDFPSENSPFSIHRLVEAGKSHGKQPGDWYGPSSVAFILRESMQKAIETQPLLENVVVYVAQDCTVYKNDIHEMCCARGRSTTKFGSSDDSADTVVDTQTEEWKRAAIILVPVRLGGEELNPVYIPCIKSLLAQDGCIGIIGGKPKTSLYFVGWQDDKVIYLDPHYCQDAIDTRERNFPIQTFHCLSPRKISLTKMDPSCTIGFYCKTRAEFNSFVKQTEEMISPPKQKLSYPMFVFNEGNSTDANIESDSFEKEDRLLRVKHYKMDQYGRIRSGTAETEEFVVL</sequence>
<accession>A0A6J8B4V6</accession>
<proteinExistence type="inferred from homology"/>
<dbReference type="InterPro" id="IPR005078">
    <property type="entry name" value="Peptidase_C54"/>
</dbReference>
<dbReference type="Pfam" id="PF03416">
    <property type="entry name" value="Peptidase_C54"/>
    <property type="match status" value="1"/>
</dbReference>
<dbReference type="SUPFAM" id="SSF54001">
    <property type="entry name" value="Cysteine proteinases"/>
    <property type="match status" value="1"/>
</dbReference>
<evidence type="ECO:0000256" key="12">
    <source>
        <dbReference type="SAM" id="MobiDB-lite"/>
    </source>
</evidence>
<keyword evidence="4 11" id="KW-0963">Cytoplasm</keyword>
<feature type="domain" description="Peptidase C54 catalytic" evidence="13">
    <location>
        <begin position="326"/>
        <end position="620"/>
    </location>
</feature>
<evidence type="ECO:0000256" key="5">
    <source>
        <dbReference type="ARBA" id="ARBA00022670"/>
    </source>
</evidence>
<dbReference type="EC" id="3.4.22.-" evidence="11"/>
<evidence type="ECO:0000256" key="11">
    <source>
        <dbReference type="RuleBase" id="RU363115"/>
    </source>
</evidence>
<dbReference type="GO" id="GO:0004197">
    <property type="term" value="F:cysteine-type endopeptidase activity"/>
    <property type="evidence" value="ECO:0007669"/>
    <property type="project" value="TreeGrafter"/>
</dbReference>
<organism evidence="14 15">
    <name type="scientific">Mytilus coruscus</name>
    <name type="common">Sea mussel</name>
    <dbReference type="NCBI Taxonomy" id="42192"/>
    <lineage>
        <taxon>Eukaryota</taxon>
        <taxon>Metazoa</taxon>
        <taxon>Spiralia</taxon>
        <taxon>Lophotrochozoa</taxon>
        <taxon>Mollusca</taxon>
        <taxon>Bivalvia</taxon>
        <taxon>Autobranchia</taxon>
        <taxon>Pteriomorphia</taxon>
        <taxon>Mytilida</taxon>
        <taxon>Mytiloidea</taxon>
        <taxon>Mytilidae</taxon>
        <taxon>Mytilinae</taxon>
        <taxon>Mytilus</taxon>
    </lineage>
</organism>
<keyword evidence="3" id="KW-0813">Transport</keyword>
<feature type="compositionally biased region" description="Basic and acidic residues" evidence="12">
    <location>
        <begin position="88"/>
        <end position="100"/>
    </location>
</feature>
<comment type="similarity">
    <text evidence="2 11">Belongs to the peptidase C54 family.</text>
</comment>
<evidence type="ECO:0000256" key="1">
    <source>
        <dbReference type="ARBA" id="ARBA00004496"/>
    </source>
</evidence>
<dbReference type="GO" id="GO:0005737">
    <property type="term" value="C:cytoplasm"/>
    <property type="evidence" value="ECO:0007669"/>
    <property type="project" value="UniProtKB-SubCell"/>
</dbReference>
<dbReference type="GO" id="GO:0000423">
    <property type="term" value="P:mitophagy"/>
    <property type="evidence" value="ECO:0007669"/>
    <property type="project" value="TreeGrafter"/>
</dbReference>
<comment type="subcellular location">
    <subcellularLocation>
        <location evidence="1 11">Cytoplasm</location>
    </subcellularLocation>
</comment>
<evidence type="ECO:0000256" key="7">
    <source>
        <dbReference type="ARBA" id="ARBA00022807"/>
    </source>
</evidence>
<dbReference type="PANTHER" id="PTHR22624:SF52">
    <property type="entry name" value="CYSTEINE PROTEASE"/>
    <property type="match status" value="1"/>
</dbReference>
<dbReference type="PANTHER" id="PTHR22624">
    <property type="entry name" value="CYSTEINE PROTEASE ATG4"/>
    <property type="match status" value="1"/>
</dbReference>
<keyword evidence="7" id="KW-0788">Thiol protease</keyword>
<gene>
    <name evidence="14" type="ORF">MCOR_14327</name>
</gene>
<keyword evidence="8 11" id="KW-0653">Protein transport</keyword>
<protein>
    <recommendedName>
        <fullName evidence="11">Cysteine protease</fullName>
        <ecNumber evidence="11">3.4.22.-</ecNumber>
    </recommendedName>
</protein>
<dbReference type="InterPro" id="IPR038765">
    <property type="entry name" value="Papain-like_cys_pep_sf"/>
</dbReference>
<dbReference type="GO" id="GO:0000045">
    <property type="term" value="P:autophagosome assembly"/>
    <property type="evidence" value="ECO:0007669"/>
    <property type="project" value="TreeGrafter"/>
</dbReference>
<evidence type="ECO:0000256" key="4">
    <source>
        <dbReference type="ARBA" id="ARBA00022490"/>
    </source>
</evidence>
<reference evidence="14 15" key="1">
    <citation type="submission" date="2020-06" db="EMBL/GenBank/DDBJ databases">
        <authorList>
            <person name="Li R."/>
            <person name="Bekaert M."/>
        </authorList>
    </citation>
    <scope>NUCLEOTIDE SEQUENCE [LARGE SCALE GENOMIC DNA]</scope>
    <source>
        <strain evidence="15">wild</strain>
    </source>
</reference>
<dbReference type="AlphaFoldDB" id="A0A6J8B4V6"/>
<evidence type="ECO:0000256" key="9">
    <source>
        <dbReference type="ARBA" id="ARBA00023006"/>
    </source>
</evidence>
<dbReference type="InterPro" id="IPR046792">
    <property type="entry name" value="Peptidase_C54_cat"/>
</dbReference>
<dbReference type="OrthoDB" id="2960936at2759"/>
<dbReference type="GO" id="GO:0035973">
    <property type="term" value="P:aggrephagy"/>
    <property type="evidence" value="ECO:0007669"/>
    <property type="project" value="TreeGrafter"/>
</dbReference>
<keyword evidence="6 11" id="KW-0378">Hydrolase</keyword>
<dbReference type="EMBL" id="CACVKT020002490">
    <property type="protein sequence ID" value="CAC5378084.1"/>
    <property type="molecule type" value="Genomic_DNA"/>
</dbReference>
<evidence type="ECO:0000256" key="2">
    <source>
        <dbReference type="ARBA" id="ARBA00010958"/>
    </source>
</evidence>
<evidence type="ECO:0000313" key="15">
    <source>
        <dbReference type="Proteomes" id="UP000507470"/>
    </source>
</evidence>
<comment type="function">
    <text evidence="11">Cysteine protease that plays a key role in autophagy by mediating both proteolytic activation and delipidation of ATG8 family proteins.</text>
</comment>
<feature type="region of interest" description="Disordered" evidence="12">
    <location>
        <begin position="70"/>
        <end position="100"/>
    </location>
</feature>
<evidence type="ECO:0000256" key="8">
    <source>
        <dbReference type="ARBA" id="ARBA00022927"/>
    </source>
</evidence>